<feature type="coiled-coil region" evidence="21">
    <location>
        <begin position="9"/>
        <end position="43"/>
    </location>
</feature>
<comment type="similarity">
    <text evidence="4 20">Belongs to the glycosyltransferase 13 family.</text>
</comment>
<keyword evidence="14" id="KW-1015">Disulfide bond</keyword>
<evidence type="ECO:0000256" key="10">
    <source>
        <dbReference type="ARBA" id="ARBA00022968"/>
    </source>
</evidence>
<evidence type="ECO:0000256" key="15">
    <source>
        <dbReference type="ARBA" id="ARBA00023211"/>
    </source>
</evidence>
<evidence type="ECO:0000256" key="7">
    <source>
        <dbReference type="ARBA" id="ARBA00022679"/>
    </source>
</evidence>
<dbReference type="EMBL" id="CAJPEV010000261">
    <property type="protein sequence ID" value="CAG0883120.1"/>
    <property type="molecule type" value="Genomic_DNA"/>
</dbReference>
<dbReference type="AlphaFoldDB" id="A0A7R8X891"/>
<evidence type="ECO:0000256" key="3">
    <source>
        <dbReference type="ARBA" id="ARBA00004922"/>
    </source>
</evidence>
<keyword evidence="7" id="KW-0808">Transferase</keyword>
<keyword evidence="13" id="KW-0472">Membrane</keyword>
<comment type="subcellular location">
    <subcellularLocation>
        <location evidence="2">Cytoplasm</location>
        <location evidence="2">Perinuclear region</location>
    </subcellularLocation>
    <subcellularLocation>
        <location evidence="1 20">Golgi apparatus membrane</location>
        <topology evidence="1 20">Single-pass type II membrane protein</topology>
    </subcellularLocation>
</comment>
<evidence type="ECO:0000256" key="12">
    <source>
        <dbReference type="ARBA" id="ARBA00023034"/>
    </source>
</evidence>
<dbReference type="Pfam" id="PF03071">
    <property type="entry name" value="GNT-I"/>
    <property type="match status" value="1"/>
</dbReference>
<dbReference type="PANTHER" id="PTHR10468">
    <property type="entry name" value="PROTEIN O-LINKED-MANNOSE BETA-1,2-N-ACETYLGLUCOSAMINYLTRANSFERASE 1/ALPHA-1,3-MANNOSYL-GLYCOPROTEIN 2-BETA-N-ACETYLGLUCOSAMINYLTRANSFERASE"/>
    <property type="match status" value="1"/>
</dbReference>
<evidence type="ECO:0000313" key="23">
    <source>
        <dbReference type="Proteomes" id="UP000677054"/>
    </source>
</evidence>
<evidence type="ECO:0000256" key="9">
    <source>
        <dbReference type="ARBA" id="ARBA00022723"/>
    </source>
</evidence>
<dbReference type="Proteomes" id="UP000677054">
    <property type="component" value="Unassembled WGS sequence"/>
</dbReference>
<dbReference type="InterPro" id="IPR052261">
    <property type="entry name" value="Glycosyltransferase_13"/>
</dbReference>
<keyword evidence="9 20" id="KW-0479">Metal-binding</keyword>
<organism evidence="22">
    <name type="scientific">Darwinula stevensoni</name>
    <dbReference type="NCBI Taxonomy" id="69355"/>
    <lineage>
        <taxon>Eukaryota</taxon>
        <taxon>Metazoa</taxon>
        <taxon>Ecdysozoa</taxon>
        <taxon>Arthropoda</taxon>
        <taxon>Crustacea</taxon>
        <taxon>Oligostraca</taxon>
        <taxon>Ostracoda</taxon>
        <taxon>Podocopa</taxon>
        <taxon>Podocopida</taxon>
        <taxon>Darwinulocopina</taxon>
        <taxon>Darwinuloidea</taxon>
        <taxon>Darwinulidae</taxon>
        <taxon>Darwinula</taxon>
    </lineage>
</organism>
<keyword evidence="8" id="KW-0812">Transmembrane</keyword>
<evidence type="ECO:0000256" key="8">
    <source>
        <dbReference type="ARBA" id="ARBA00022692"/>
    </source>
</evidence>
<gene>
    <name evidence="22" type="ORF">DSTB1V02_LOCUS2361</name>
</gene>
<evidence type="ECO:0000256" key="20">
    <source>
        <dbReference type="RuleBase" id="RU368119"/>
    </source>
</evidence>
<evidence type="ECO:0000256" key="16">
    <source>
        <dbReference type="ARBA" id="ARBA00037706"/>
    </source>
</evidence>
<proteinExistence type="inferred from homology"/>
<evidence type="ECO:0000256" key="1">
    <source>
        <dbReference type="ARBA" id="ARBA00004323"/>
    </source>
</evidence>
<evidence type="ECO:0000256" key="13">
    <source>
        <dbReference type="ARBA" id="ARBA00023136"/>
    </source>
</evidence>
<evidence type="ECO:0000256" key="4">
    <source>
        <dbReference type="ARBA" id="ARBA00006492"/>
    </source>
</evidence>
<dbReference type="InterPro" id="IPR004139">
    <property type="entry name" value="Glyco_trans_13"/>
</dbReference>
<evidence type="ECO:0000256" key="14">
    <source>
        <dbReference type="ARBA" id="ARBA00023157"/>
    </source>
</evidence>
<comment type="cofactor">
    <cofactor evidence="20">
        <name>Mn(2+)</name>
        <dbReference type="ChEBI" id="CHEBI:29035"/>
    </cofactor>
    <text evidence="20">The cofactor is mostly bound to the substrate.</text>
</comment>
<keyword evidence="21" id="KW-0175">Coiled coil</keyword>
<dbReference type="FunFam" id="3.90.550.10:FF:000055">
    <property type="entry name" value="Alpha-1,3-mannosyl-glycoprotein 2-beta-N-acetylglucosaminyltransferase"/>
    <property type="match status" value="1"/>
</dbReference>
<dbReference type="Gene3D" id="3.10.180.20">
    <property type="entry name" value="N-Acetylglucosaminyltransferase I, Domain 2"/>
    <property type="match status" value="1"/>
</dbReference>
<name>A0A7R8X891_9CRUS</name>
<dbReference type="CDD" id="cd02514">
    <property type="entry name" value="GT13_GLCNAC-TI"/>
    <property type="match status" value="1"/>
</dbReference>
<dbReference type="Gene3D" id="3.90.550.10">
    <property type="entry name" value="Spore Coat Polysaccharide Biosynthesis Protein SpsA, Chain A"/>
    <property type="match status" value="1"/>
</dbReference>
<evidence type="ECO:0000256" key="2">
    <source>
        <dbReference type="ARBA" id="ARBA00004556"/>
    </source>
</evidence>
<keyword evidence="6 20" id="KW-0328">Glycosyltransferase</keyword>
<reference evidence="22" key="1">
    <citation type="submission" date="2020-11" db="EMBL/GenBank/DDBJ databases">
        <authorList>
            <person name="Tran Van P."/>
        </authorList>
    </citation>
    <scope>NUCLEOTIDE SEQUENCE</scope>
</reference>
<evidence type="ECO:0000256" key="5">
    <source>
        <dbReference type="ARBA" id="ARBA00022490"/>
    </source>
</evidence>
<dbReference type="GO" id="GO:0030145">
    <property type="term" value="F:manganese ion binding"/>
    <property type="evidence" value="ECO:0007669"/>
    <property type="project" value="UniProtKB-UniRule"/>
</dbReference>
<comment type="catalytic activity">
    <reaction evidence="19 20">
        <text>N(4)-(alpha-D-Man-(1-&gt;3)-[alpha-D-Man-(1-&gt;3)-[alpha-D-Man-(1-&gt;6)]-alpha-D-Man-(1-&gt;6)]-beta-D-Man-(1-&gt;4)-beta-D-GlcNAc-(1-&gt;4)-beta-D-GlcNAc)-L-asparaginyl-[protein] (N-glucan mannose isomer 5A1,2) + UDP-N-acetyl-alpha-D-glucosamine = N(4)-{beta-D-GlcNAc-(1-&gt;2)-alpha-D-Man-(1-&gt;3)-[alpha-D-Man-(1-&gt;3)-[alpha-D-Man-(1-&gt;6)]-alpha-D-Man-(1-&gt;6)]-beta-D-Man-(1-&gt;4)-beta-D-GlcNAc-(1-&gt;4)-beta-D-GlcNAc}-L-asparaginyl-[protein] + UDP + H(+)</text>
        <dbReference type="Rhea" id="RHEA:11456"/>
        <dbReference type="Rhea" id="RHEA-COMP:14367"/>
        <dbReference type="Rhea" id="RHEA-COMP:14368"/>
        <dbReference type="ChEBI" id="CHEBI:15378"/>
        <dbReference type="ChEBI" id="CHEBI:57705"/>
        <dbReference type="ChEBI" id="CHEBI:58223"/>
        <dbReference type="ChEBI" id="CHEBI:59087"/>
        <dbReference type="ChEBI" id="CHEBI:60625"/>
        <dbReference type="EC" id="2.4.1.101"/>
    </reaction>
</comment>
<dbReference type="GO" id="GO:0048471">
    <property type="term" value="C:perinuclear region of cytoplasm"/>
    <property type="evidence" value="ECO:0007669"/>
    <property type="project" value="UniProtKB-SubCell"/>
</dbReference>
<dbReference type="PANTHER" id="PTHR10468:SF0">
    <property type="entry name" value="ALPHA-1,3-MANNOSYL-GLYCOPROTEIN 2-BETA-N-ACETYLGLUCOSAMINYLTRANSFERASE"/>
    <property type="match status" value="1"/>
</dbReference>
<accession>A0A7R8X891</accession>
<dbReference type="EMBL" id="LR899778">
    <property type="protein sequence ID" value="CAD7242395.1"/>
    <property type="molecule type" value="Genomic_DNA"/>
</dbReference>
<dbReference type="UniPathway" id="UPA00378"/>
<evidence type="ECO:0000256" key="17">
    <source>
        <dbReference type="ARBA" id="ARBA00038949"/>
    </source>
</evidence>
<dbReference type="GO" id="GO:0003827">
    <property type="term" value="F:alpha-1,3-mannosylglycoprotein 2-beta-N-acetylglucosaminyltransferase activity"/>
    <property type="evidence" value="ECO:0007669"/>
    <property type="project" value="UniProtKB-UniRule"/>
</dbReference>
<dbReference type="OrthoDB" id="440755at2759"/>
<keyword evidence="15 20" id="KW-0464">Manganese</keyword>
<evidence type="ECO:0000256" key="21">
    <source>
        <dbReference type="SAM" id="Coils"/>
    </source>
</evidence>
<keyword evidence="12 20" id="KW-0333">Golgi apparatus</keyword>
<keyword evidence="10 20" id="KW-0735">Signal-anchor</keyword>
<evidence type="ECO:0000256" key="19">
    <source>
        <dbReference type="ARBA" id="ARBA00049421"/>
    </source>
</evidence>
<keyword evidence="5" id="KW-0963">Cytoplasm</keyword>
<evidence type="ECO:0000256" key="6">
    <source>
        <dbReference type="ARBA" id="ARBA00022676"/>
    </source>
</evidence>
<comment type="function">
    <text evidence="16 20">Initiates complex N-linked carbohydrate formation. Essential for the conversion of high-mannose to hybrid and complex N-glycans.</text>
</comment>
<evidence type="ECO:0000256" key="11">
    <source>
        <dbReference type="ARBA" id="ARBA00022989"/>
    </source>
</evidence>
<dbReference type="FunFam" id="3.10.180.20:FF:000001">
    <property type="entry name" value="alpha-1,3-mannosyl-glycoprotein 2-beta-N-acetylglucosaminyltransferase"/>
    <property type="match status" value="1"/>
</dbReference>
<dbReference type="SUPFAM" id="SSF53448">
    <property type="entry name" value="Nucleotide-diphospho-sugar transferases"/>
    <property type="match status" value="1"/>
</dbReference>
<dbReference type="GO" id="GO:0006487">
    <property type="term" value="P:protein N-linked glycosylation"/>
    <property type="evidence" value="ECO:0007669"/>
    <property type="project" value="TreeGrafter"/>
</dbReference>
<evidence type="ECO:0000256" key="18">
    <source>
        <dbReference type="ARBA" id="ARBA00041712"/>
    </source>
</evidence>
<comment type="pathway">
    <text evidence="3 20">Protein modification; protein glycosylation.</text>
</comment>
<dbReference type="EC" id="2.4.1.101" evidence="17 20"/>
<dbReference type="InterPro" id="IPR029044">
    <property type="entry name" value="Nucleotide-diphossugar_trans"/>
</dbReference>
<protein>
    <recommendedName>
        <fullName evidence="17 20">Alpha-1,3-mannosyl-glycoprotein 2-beta-N-acetylglucosaminyltransferase</fullName>
        <shortName evidence="20">GNT-I</shortName>
        <shortName evidence="20">GlcNAc-T I</shortName>
        <ecNumber evidence="17 20">2.4.1.101</ecNumber>
    </recommendedName>
    <alternativeName>
        <fullName evidence="18 20">N-glycosyl-oligosaccharide-glycoprotein N-acetylglucosaminyltransferase I</fullName>
    </alternativeName>
</protein>
<keyword evidence="23" id="KW-1185">Reference proteome</keyword>
<keyword evidence="11" id="KW-1133">Transmembrane helix</keyword>
<evidence type="ECO:0000313" key="22">
    <source>
        <dbReference type="EMBL" id="CAD7242395.1"/>
    </source>
</evidence>
<sequence>MGLPSLTELQHISKRLEILEANLEKKAAESEQLLQAIQSLKKEAKRGETSKGKGSNTTVITKYPPIPILVIACNRVSVSKCLDGLFKSRPSAEQFPIIVSQDCIHPETTAVIKGYGDRITFIQQPDQSVIAVPPAHKKYKGYYAIARHYGWALNQTFLHFNHSSVIIVEDDLEVSVDFFEYFLALYPLLRDDPTLYCISAWNDNGKRSVIDESSPDLLYRTEFFPGLGWMLTRSLWMELMTKWPTSFWDDWIRMPEQRQGRACIRPEISRTSTFGKKGVSLGQFFEKHLKFIVLNSQFVPFTQRDLTYLTKDKYDELFVKLVYQTQVVTQYDLLLDKVTFPGSVRITYNSRTSFRTLAHTFKLMDDFKSGVPRTAYRGVVSFFYKGRRVYLSPPSSWNGYESIPEK</sequence>
<dbReference type="GO" id="GO:0000139">
    <property type="term" value="C:Golgi membrane"/>
    <property type="evidence" value="ECO:0007669"/>
    <property type="project" value="UniProtKB-SubCell"/>
</dbReference>